<dbReference type="InterPro" id="IPR000924">
    <property type="entry name" value="Glu/Gln-tRNA-synth"/>
</dbReference>
<dbReference type="STRING" id="428990.SAMN06295987_101932"/>
<dbReference type="GO" id="GO:0005829">
    <property type="term" value="C:cytosol"/>
    <property type="evidence" value="ECO:0007669"/>
    <property type="project" value="TreeGrafter"/>
</dbReference>
<dbReference type="Pfam" id="PF00749">
    <property type="entry name" value="tRNA-synt_1c"/>
    <property type="match status" value="1"/>
</dbReference>
<keyword evidence="7 10" id="KW-0067">ATP-binding</keyword>
<sequence length="507" mass="56112">MRYFHYWLWLGWPWRTLDRKGFTMASGSASSGSNGQSAVVTRFAPSPTGYLHIGGARTALFNWLFARQHGGKYLLRIEDTDRARSTEPAIDAIFDGLTWLGLEGDEEPVFQFARSQRHAEVAAQLLESGHAYRCYLTTEELAERRQKAQEERRPFRIDSEWRDADPSSWPSDRPYVVRIKAPRDGETVIDDLVQGQVTVQNVEIDDFVILRSDGTPTYMLAVVVDDNDMGVTHVIRGDDHLNNAFRQLVIVNAMGWTVPTYGHVPLIHGPDGAKLSKRHGALGVDAYRDELGVLPEALFNYLLRLGWGHGDEEIIAREQAVEWFDIAHVGKSPARFDLAKLQNLNGHYLREADDARLAALVLPLVAANGFANPDPVLLEKAMPVLKVRAKDVNELAEGAAFLFATRPLAMSEKAQALLTDEARGRLAVIHERLSGESDWTLEALEANLKAMAEELELGLGKLAQPLRAALTGQTTSPGIFDVLVLLGRNESLARIAAQADVPAGSQV</sequence>
<evidence type="ECO:0000256" key="1">
    <source>
        <dbReference type="ARBA" id="ARBA00004496"/>
    </source>
</evidence>
<comment type="subunit">
    <text evidence="3 10">Monomer.</text>
</comment>
<evidence type="ECO:0000256" key="3">
    <source>
        <dbReference type="ARBA" id="ARBA00011245"/>
    </source>
</evidence>
<accession>A0A1U6H059</accession>
<dbReference type="GO" id="GO:0006424">
    <property type="term" value="P:glutamyl-tRNA aminoacylation"/>
    <property type="evidence" value="ECO:0007669"/>
    <property type="project" value="UniProtKB-UniRule"/>
</dbReference>
<organism evidence="13 14">
    <name type="scientific">Novosphingobium mathurense</name>
    <dbReference type="NCBI Taxonomy" id="428990"/>
    <lineage>
        <taxon>Bacteria</taxon>
        <taxon>Pseudomonadati</taxon>
        <taxon>Pseudomonadota</taxon>
        <taxon>Alphaproteobacteria</taxon>
        <taxon>Sphingomonadales</taxon>
        <taxon>Sphingomonadaceae</taxon>
        <taxon>Novosphingobium</taxon>
    </lineage>
</organism>
<proteinExistence type="inferred from homology"/>
<dbReference type="InterPro" id="IPR001412">
    <property type="entry name" value="aa-tRNA-synth_I_CS"/>
</dbReference>
<keyword evidence="6 10" id="KW-0547">Nucleotide-binding</keyword>
<keyword evidence="5 10" id="KW-0436">Ligase</keyword>
<dbReference type="GO" id="GO:0000049">
    <property type="term" value="F:tRNA binding"/>
    <property type="evidence" value="ECO:0007669"/>
    <property type="project" value="InterPro"/>
</dbReference>
<dbReference type="FunFam" id="3.40.50.620:FF:000007">
    <property type="entry name" value="Glutamate--tRNA ligase"/>
    <property type="match status" value="1"/>
</dbReference>
<dbReference type="CDD" id="cd00808">
    <property type="entry name" value="GluRS_core"/>
    <property type="match status" value="1"/>
</dbReference>
<feature type="short sequence motif" description="'HIGH' region" evidence="10">
    <location>
        <begin position="45"/>
        <end position="55"/>
    </location>
</feature>
<dbReference type="InterPro" id="IPR004527">
    <property type="entry name" value="Glu-tRNA-ligase_bac/mito"/>
</dbReference>
<feature type="domain" description="Glutamyl/glutaminyl-tRNA synthetase class Ib catalytic" evidence="11">
    <location>
        <begin position="39"/>
        <end position="342"/>
    </location>
</feature>
<name>A0A1U6H059_9SPHN</name>
<dbReference type="Gene3D" id="3.40.50.620">
    <property type="entry name" value="HUPs"/>
    <property type="match status" value="1"/>
</dbReference>
<evidence type="ECO:0000256" key="7">
    <source>
        <dbReference type="ARBA" id="ARBA00022840"/>
    </source>
</evidence>
<evidence type="ECO:0000313" key="13">
    <source>
        <dbReference type="EMBL" id="SLJ89117.1"/>
    </source>
</evidence>
<comment type="subcellular location">
    <subcellularLocation>
        <location evidence="1 10">Cytoplasm</location>
    </subcellularLocation>
</comment>
<dbReference type="InterPro" id="IPR020058">
    <property type="entry name" value="Glu/Gln-tRNA-synth_Ib_cat-dom"/>
</dbReference>
<dbReference type="Proteomes" id="UP000190989">
    <property type="component" value="Unassembled WGS sequence"/>
</dbReference>
<dbReference type="HAMAP" id="MF_00022">
    <property type="entry name" value="Glu_tRNA_synth_type1"/>
    <property type="match status" value="1"/>
</dbReference>
<dbReference type="SUPFAM" id="SSF52374">
    <property type="entry name" value="Nucleotidylyl transferase"/>
    <property type="match status" value="1"/>
</dbReference>
<dbReference type="NCBIfam" id="TIGR00464">
    <property type="entry name" value="gltX_bact"/>
    <property type="match status" value="1"/>
</dbReference>
<gene>
    <name evidence="10" type="primary">gltX</name>
    <name evidence="13" type="ORF">SAMN06295987_101932</name>
</gene>
<dbReference type="InterPro" id="IPR014729">
    <property type="entry name" value="Rossmann-like_a/b/a_fold"/>
</dbReference>
<dbReference type="PANTHER" id="PTHR43311">
    <property type="entry name" value="GLUTAMATE--TRNA LIGASE"/>
    <property type="match status" value="1"/>
</dbReference>
<dbReference type="SUPFAM" id="SSF48163">
    <property type="entry name" value="An anticodon-binding domain of class I aminoacyl-tRNA synthetases"/>
    <property type="match status" value="1"/>
</dbReference>
<dbReference type="InterPro" id="IPR049940">
    <property type="entry name" value="GluQ/Sye"/>
</dbReference>
<protein>
    <recommendedName>
        <fullName evidence="10">Glutamate--tRNA ligase</fullName>
        <ecNumber evidence="10">6.1.1.17</ecNumber>
    </recommendedName>
    <alternativeName>
        <fullName evidence="10">Glutamyl-tRNA synthetase</fullName>
        <shortName evidence="10">GluRS</shortName>
    </alternativeName>
</protein>
<dbReference type="EMBL" id="FVZE01000001">
    <property type="protein sequence ID" value="SLJ89117.1"/>
    <property type="molecule type" value="Genomic_DNA"/>
</dbReference>
<reference evidence="14" key="1">
    <citation type="submission" date="2017-02" db="EMBL/GenBank/DDBJ databases">
        <authorList>
            <person name="Varghese N."/>
            <person name="Submissions S."/>
        </authorList>
    </citation>
    <scope>NUCLEOTIDE SEQUENCE [LARGE SCALE GENOMIC DNA]</scope>
    <source>
        <strain evidence="14">SM117</strain>
    </source>
</reference>
<evidence type="ECO:0000259" key="12">
    <source>
        <dbReference type="Pfam" id="PF19269"/>
    </source>
</evidence>
<evidence type="ECO:0000256" key="2">
    <source>
        <dbReference type="ARBA" id="ARBA00007894"/>
    </source>
</evidence>
<comment type="caution">
    <text evidence="10">Lacks conserved residue(s) required for the propagation of feature annotation.</text>
</comment>
<dbReference type="EC" id="6.1.1.17" evidence="10"/>
<dbReference type="GO" id="GO:0004818">
    <property type="term" value="F:glutamate-tRNA ligase activity"/>
    <property type="evidence" value="ECO:0007669"/>
    <property type="project" value="UniProtKB-UniRule"/>
</dbReference>
<dbReference type="Gene3D" id="1.10.10.350">
    <property type="match status" value="1"/>
</dbReference>
<comment type="function">
    <text evidence="10">Catalyzes the attachment of glutamate to tRNA(Glu) in a two-step reaction: glutamate is first activated by ATP to form Glu-AMP and then transferred to the acceptor end of tRNA(Glu).</text>
</comment>
<keyword evidence="14" id="KW-1185">Reference proteome</keyword>
<feature type="domain" description="Aminoacyl-tRNA synthetase class I anticodon-binding" evidence="12">
    <location>
        <begin position="357"/>
        <end position="497"/>
    </location>
</feature>
<evidence type="ECO:0000256" key="4">
    <source>
        <dbReference type="ARBA" id="ARBA00022490"/>
    </source>
</evidence>
<dbReference type="PROSITE" id="PS00178">
    <property type="entry name" value="AA_TRNA_LIGASE_I"/>
    <property type="match status" value="1"/>
</dbReference>
<evidence type="ECO:0000256" key="10">
    <source>
        <dbReference type="HAMAP-Rule" id="MF_00022"/>
    </source>
</evidence>
<dbReference type="PANTHER" id="PTHR43311:SF2">
    <property type="entry name" value="GLUTAMATE--TRNA LIGASE, MITOCHONDRIAL-RELATED"/>
    <property type="match status" value="1"/>
</dbReference>
<evidence type="ECO:0000259" key="11">
    <source>
        <dbReference type="Pfam" id="PF00749"/>
    </source>
</evidence>
<dbReference type="GO" id="GO:0005524">
    <property type="term" value="F:ATP binding"/>
    <property type="evidence" value="ECO:0007669"/>
    <property type="project" value="UniProtKB-UniRule"/>
</dbReference>
<dbReference type="InterPro" id="IPR008925">
    <property type="entry name" value="aa_tRNA-synth_I_cd-bd_sf"/>
</dbReference>
<comment type="catalytic activity">
    <reaction evidence="10">
        <text>tRNA(Glu) + L-glutamate + ATP = L-glutamyl-tRNA(Glu) + AMP + diphosphate</text>
        <dbReference type="Rhea" id="RHEA:23540"/>
        <dbReference type="Rhea" id="RHEA-COMP:9663"/>
        <dbReference type="Rhea" id="RHEA-COMP:9680"/>
        <dbReference type="ChEBI" id="CHEBI:29985"/>
        <dbReference type="ChEBI" id="CHEBI:30616"/>
        <dbReference type="ChEBI" id="CHEBI:33019"/>
        <dbReference type="ChEBI" id="CHEBI:78442"/>
        <dbReference type="ChEBI" id="CHEBI:78520"/>
        <dbReference type="ChEBI" id="CHEBI:456215"/>
        <dbReference type="EC" id="6.1.1.17"/>
    </reaction>
</comment>
<evidence type="ECO:0000256" key="5">
    <source>
        <dbReference type="ARBA" id="ARBA00022598"/>
    </source>
</evidence>
<dbReference type="Pfam" id="PF19269">
    <property type="entry name" value="Anticodon_2"/>
    <property type="match status" value="1"/>
</dbReference>
<feature type="short sequence motif" description="'KMSKS' region" evidence="10">
    <location>
        <begin position="274"/>
        <end position="278"/>
    </location>
</feature>
<keyword evidence="8 10" id="KW-0648">Protein biosynthesis</keyword>
<dbReference type="AlphaFoldDB" id="A0A1U6H059"/>
<evidence type="ECO:0000313" key="14">
    <source>
        <dbReference type="Proteomes" id="UP000190989"/>
    </source>
</evidence>
<feature type="binding site" evidence="10">
    <location>
        <position position="277"/>
    </location>
    <ligand>
        <name>ATP</name>
        <dbReference type="ChEBI" id="CHEBI:30616"/>
    </ligand>
</feature>
<evidence type="ECO:0000256" key="8">
    <source>
        <dbReference type="ARBA" id="ARBA00022917"/>
    </source>
</evidence>
<evidence type="ECO:0000256" key="9">
    <source>
        <dbReference type="ARBA" id="ARBA00023146"/>
    </source>
</evidence>
<evidence type="ECO:0000256" key="6">
    <source>
        <dbReference type="ARBA" id="ARBA00022741"/>
    </source>
</evidence>
<dbReference type="InterPro" id="IPR045462">
    <property type="entry name" value="aa-tRNA-synth_I_cd-bd"/>
</dbReference>
<dbReference type="PRINTS" id="PR00987">
    <property type="entry name" value="TRNASYNTHGLU"/>
</dbReference>
<comment type="similarity">
    <text evidence="2 10">Belongs to the class-I aminoacyl-tRNA synthetase family. Glutamate--tRNA ligase type 1 subfamily.</text>
</comment>
<keyword evidence="9 10" id="KW-0030">Aminoacyl-tRNA synthetase</keyword>
<keyword evidence="4 10" id="KW-0963">Cytoplasm</keyword>
<dbReference type="InterPro" id="IPR020751">
    <property type="entry name" value="aa-tRNA-synth_I_codon-bd_sub2"/>
</dbReference>
<dbReference type="InterPro" id="IPR033910">
    <property type="entry name" value="GluRS_core"/>
</dbReference>
<dbReference type="GO" id="GO:0008270">
    <property type="term" value="F:zinc ion binding"/>
    <property type="evidence" value="ECO:0007669"/>
    <property type="project" value="InterPro"/>
</dbReference>